<protein>
    <submittedName>
        <fullName evidence="7">TetR family transcriptional regulator</fullName>
    </submittedName>
</protein>
<organism evidence="7 8">
    <name type="scientific">Sulfuricaulis limicola</name>
    <dbReference type="NCBI Taxonomy" id="1620215"/>
    <lineage>
        <taxon>Bacteria</taxon>
        <taxon>Pseudomonadati</taxon>
        <taxon>Pseudomonadota</taxon>
        <taxon>Gammaproteobacteria</taxon>
        <taxon>Acidiferrobacterales</taxon>
        <taxon>Acidiferrobacteraceae</taxon>
        <taxon>Sulfuricaulis</taxon>
    </lineage>
</organism>
<keyword evidence="3 5" id="KW-0238">DNA-binding</keyword>
<accession>A0A1B4XH73</accession>
<dbReference type="EMBL" id="AP014879">
    <property type="protein sequence ID" value="BAV34146.1"/>
    <property type="molecule type" value="Genomic_DNA"/>
</dbReference>
<dbReference type="Proteomes" id="UP000243180">
    <property type="component" value="Chromosome"/>
</dbReference>
<dbReference type="GO" id="GO:0000976">
    <property type="term" value="F:transcription cis-regulatory region binding"/>
    <property type="evidence" value="ECO:0007669"/>
    <property type="project" value="TreeGrafter"/>
</dbReference>
<evidence type="ECO:0000259" key="6">
    <source>
        <dbReference type="PROSITE" id="PS50977"/>
    </source>
</evidence>
<dbReference type="GO" id="GO:0003700">
    <property type="term" value="F:DNA-binding transcription factor activity"/>
    <property type="evidence" value="ECO:0007669"/>
    <property type="project" value="TreeGrafter"/>
</dbReference>
<proteinExistence type="predicted"/>
<reference evidence="7 8" key="1">
    <citation type="submission" date="2015-05" db="EMBL/GenBank/DDBJ databases">
        <title>Complete genome sequence of a sulfur-oxidizing gammaproteobacterium strain HA5.</title>
        <authorList>
            <person name="Miura A."/>
            <person name="Kojima H."/>
            <person name="Fukui M."/>
        </authorList>
    </citation>
    <scope>NUCLEOTIDE SEQUENCE [LARGE SCALE GENOMIC DNA]</scope>
    <source>
        <strain evidence="7 8">HA5</strain>
    </source>
</reference>
<evidence type="ECO:0000256" key="1">
    <source>
        <dbReference type="ARBA" id="ARBA00022491"/>
    </source>
</evidence>
<dbReference type="InterPro" id="IPR050109">
    <property type="entry name" value="HTH-type_TetR-like_transc_reg"/>
</dbReference>
<dbReference type="KEGG" id="slim:SCL_1848"/>
<dbReference type="SUPFAM" id="SSF46689">
    <property type="entry name" value="Homeodomain-like"/>
    <property type="match status" value="1"/>
</dbReference>
<gene>
    <name evidence="7" type="ORF">SCL_1848</name>
</gene>
<dbReference type="InterPro" id="IPR023772">
    <property type="entry name" value="DNA-bd_HTH_TetR-type_CS"/>
</dbReference>
<keyword evidence="2" id="KW-0805">Transcription regulation</keyword>
<dbReference type="Gene3D" id="1.10.357.10">
    <property type="entry name" value="Tetracycline Repressor, domain 2"/>
    <property type="match status" value="1"/>
</dbReference>
<dbReference type="InterPro" id="IPR009057">
    <property type="entry name" value="Homeodomain-like_sf"/>
</dbReference>
<dbReference type="Pfam" id="PF08361">
    <property type="entry name" value="TetR_C_2"/>
    <property type="match status" value="1"/>
</dbReference>
<feature type="domain" description="HTH tetR-type" evidence="6">
    <location>
        <begin position="10"/>
        <end position="70"/>
    </location>
</feature>
<feature type="DNA-binding region" description="H-T-H motif" evidence="5">
    <location>
        <begin position="33"/>
        <end position="52"/>
    </location>
</feature>
<evidence type="ECO:0000256" key="5">
    <source>
        <dbReference type="PROSITE-ProRule" id="PRU00335"/>
    </source>
</evidence>
<dbReference type="SUPFAM" id="SSF48498">
    <property type="entry name" value="Tetracyclin repressor-like, C-terminal domain"/>
    <property type="match status" value="1"/>
</dbReference>
<dbReference type="PANTHER" id="PTHR30055">
    <property type="entry name" value="HTH-TYPE TRANSCRIPTIONAL REGULATOR RUTR"/>
    <property type="match status" value="1"/>
</dbReference>
<keyword evidence="1" id="KW-0678">Repressor</keyword>
<sequence length="217" mass="24246">MVRRTKKEALETRDRILDTAERVFIKKGVARTSLADVADAAGVTRGAIYWHFKNKADLFDAMMQRVSLPMEEMVARAGDEDIEDPLAYVRRCALAVLERVTTDPQSRRVAEISRYKVEYADEMEPLRARHIECRTECLGRIERGLRNAAKKGLLAASVNPRLAAVGLHALVDGLITNWVLDPKYVALAKTAAPLIDGYLDGLKAAAKPPRKQKKARH</sequence>
<dbReference type="FunCoup" id="A0A1B4XH73">
    <property type="interactions" value="114"/>
</dbReference>
<dbReference type="RefSeq" id="WP_096360929.1">
    <property type="nucleotide sequence ID" value="NZ_AP014879.1"/>
</dbReference>
<dbReference type="InterPro" id="IPR013572">
    <property type="entry name" value="Tscrpt_reg_MAATS_C"/>
</dbReference>
<dbReference type="InterPro" id="IPR036271">
    <property type="entry name" value="Tet_transcr_reg_TetR-rel_C_sf"/>
</dbReference>
<evidence type="ECO:0000256" key="3">
    <source>
        <dbReference type="ARBA" id="ARBA00023125"/>
    </source>
</evidence>
<dbReference type="PRINTS" id="PR00455">
    <property type="entry name" value="HTHTETR"/>
</dbReference>
<dbReference type="OrthoDB" id="5816932at2"/>
<keyword evidence="4" id="KW-0804">Transcription</keyword>
<evidence type="ECO:0000313" key="7">
    <source>
        <dbReference type="EMBL" id="BAV34146.1"/>
    </source>
</evidence>
<dbReference type="Pfam" id="PF00440">
    <property type="entry name" value="TetR_N"/>
    <property type="match status" value="1"/>
</dbReference>
<dbReference type="PROSITE" id="PS01081">
    <property type="entry name" value="HTH_TETR_1"/>
    <property type="match status" value="1"/>
</dbReference>
<dbReference type="AlphaFoldDB" id="A0A1B4XH73"/>
<keyword evidence="8" id="KW-1185">Reference proteome</keyword>
<dbReference type="PANTHER" id="PTHR30055:SF240">
    <property type="entry name" value="HTH-TYPE TRANSCRIPTIONAL REGULATOR ACRR"/>
    <property type="match status" value="1"/>
</dbReference>
<dbReference type="InParanoid" id="A0A1B4XH73"/>
<dbReference type="PROSITE" id="PS50977">
    <property type="entry name" value="HTH_TETR_2"/>
    <property type="match status" value="1"/>
</dbReference>
<evidence type="ECO:0000313" key="8">
    <source>
        <dbReference type="Proteomes" id="UP000243180"/>
    </source>
</evidence>
<evidence type="ECO:0000256" key="4">
    <source>
        <dbReference type="ARBA" id="ARBA00023163"/>
    </source>
</evidence>
<evidence type="ECO:0000256" key="2">
    <source>
        <dbReference type="ARBA" id="ARBA00023015"/>
    </source>
</evidence>
<dbReference type="InterPro" id="IPR001647">
    <property type="entry name" value="HTH_TetR"/>
</dbReference>
<name>A0A1B4XH73_9GAMM</name>